<name>X0UWB1_9ZZZZ</name>
<dbReference type="Pfam" id="PF17957">
    <property type="entry name" value="Big_7"/>
    <property type="match status" value="1"/>
</dbReference>
<evidence type="ECO:0000313" key="1">
    <source>
        <dbReference type="EMBL" id="GAG10139.1"/>
    </source>
</evidence>
<reference evidence="1" key="1">
    <citation type="journal article" date="2014" name="Front. Microbiol.">
        <title>High frequency of phylogenetically diverse reductive dehalogenase-homologous genes in deep subseafloor sedimentary metagenomes.</title>
        <authorList>
            <person name="Kawai M."/>
            <person name="Futagami T."/>
            <person name="Toyoda A."/>
            <person name="Takaki Y."/>
            <person name="Nishi S."/>
            <person name="Hori S."/>
            <person name="Arai W."/>
            <person name="Tsubouchi T."/>
            <person name="Morono Y."/>
            <person name="Uchiyama I."/>
            <person name="Ito T."/>
            <person name="Fujiyama A."/>
            <person name="Inagaki F."/>
            <person name="Takami H."/>
        </authorList>
    </citation>
    <scope>NUCLEOTIDE SEQUENCE</scope>
    <source>
        <strain evidence="1">Expedition CK06-06</strain>
    </source>
</reference>
<dbReference type="InterPro" id="IPR013783">
    <property type="entry name" value="Ig-like_fold"/>
</dbReference>
<dbReference type="AlphaFoldDB" id="X0UWB1"/>
<accession>X0UWB1</accession>
<organism evidence="1">
    <name type="scientific">marine sediment metagenome</name>
    <dbReference type="NCBI Taxonomy" id="412755"/>
    <lineage>
        <taxon>unclassified sequences</taxon>
        <taxon>metagenomes</taxon>
        <taxon>ecological metagenomes</taxon>
    </lineage>
</organism>
<dbReference type="Gene3D" id="2.60.40.10">
    <property type="entry name" value="Immunoglobulins"/>
    <property type="match status" value="1"/>
</dbReference>
<protein>
    <submittedName>
        <fullName evidence="1">Uncharacterized protein</fullName>
    </submittedName>
</protein>
<sequence length="135" mass="15820">MSKRVWVNPAHSCFFTDYFDYLSEIIRSHPSFSSSKNITLESFVYIKNRKIIPFFKPVLLGPLRINVDDKKVSKAEFYVNGKLKETVAEAPYVWTWNEPAFMKQNIETKIYDQNGNGNSSGEMTFYMFNPTRPRK</sequence>
<proteinExistence type="predicted"/>
<gene>
    <name evidence="1" type="ORF">S01H1_33316</name>
</gene>
<dbReference type="EMBL" id="BARS01020679">
    <property type="protein sequence ID" value="GAG10139.1"/>
    <property type="molecule type" value="Genomic_DNA"/>
</dbReference>
<comment type="caution">
    <text evidence="1">The sequence shown here is derived from an EMBL/GenBank/DDBJ whole genome shotgun (WGS) entry which is preliminary data.</text>
</comment>